<feature type="domain" description="Integral membrane bound transporter" evidence="7">
    <location>
        <begin position="410"/>
        <end position="538"/>
    </location>
</feature>
<feature type="transmembrane region" description="Helical" evidence="6">
    <location>
        <begin position="151"/>
        <end position="172"/>
    </location>
</feature>
<feature type="transmembrane region" description="Helical" evidence="6">
    <location>
        <begin position="401"/>
        <end position="419"/>
    </location>
</feature>
<keyword evidence="4 6" id="KW-1133">Transmembrane helix</keyword>
<feature type="transmembrane region" description="Helical" evidence="6">
    <location>
        <begin position="521"/>
        <end position="542"/>
    </location>
</feature>
<gene>
    <name evidence="8" type="ORF">Fot_14817</name>
</gene>
<feature type="transmembrane region" description="Helical" evidence="6">
    <location>
        <begin position="452"/>
        <end position="471"/>
    </location>
</feature>
<comment type="subcellular location">
    <subcellularLocation>
        <location evidence="1">Cell membrane</location>
        <topology evidence="1">Multi-pass membrane protein</topology>
    </subcellularLocation>
</comment>
<evidence type="ECO:0000259" key="7">
    <source>
        <dbReference type="Pfam" id="PF13515"/>
    </source>
</evidence>
<keyword evidence="9" id="KW-1185">Reference proteome</keyword>
<feature type="transmembrane region" description="Helical" evidence="6">
    <location>
        <begin position="99"/>
        <end position="116"/>
    </location>
</feature>
<comment type="caution">
    <text evidence="8">The sequence shown here is derived from an EMBL/GenBank/DDBJ whole genome shotgun (WGS) entry which is preliminary data.</text>
</comment>
<feature type="transmembrane region" description="Helical" evidence="6">
    <location>
        <begin position="492"/>
        <end position="509"/>
    </location>
</feature>
<evidence type="ECO:0000256" key="4">
    <source>
        <dbReference type="ARBA" id="ARBA00022989"/>
    </source>
</evidence>
<dbReference type="Proteomes" id="UP001604277">
    <property type="component" value="Unassembled WGS sequence"/>
</dbReference>
<name>A0ABD1W7F7_9LAMI</name>
<feature type="transmembrane region" description="Helical" evidence="6">
    <location>
        <begin position="50"/>
        <end position="69"/>
    </location>
</feature>
<feature type="transmembrane region" description="Helical" evidence="6">
    <location>
        <begin position="76"/>
        <end position="93"/>
    </location>
</feature>
<feature type="transmembrane region" description="Helical" evidence="6">
    <location>
        <begin position="128"/>
        <end position="145"/>
    </location>
</feature>
<evidence type="ECO:0000256" key="5">
    <source>
        <dbReference type="ARBA" id="ARBA00023136"/>
    </source>
</evidence>
<evidence type="ECO:0000256" key="2">
    <source>
        <dbReference type="ARBA" id="ARBA00022475"/>
    </source>
</evidence>
<keyword evidence="2" id="KW-1003">Cell membrane</keyword>
<evidence type="ECO:0000313" key="9">
    <source>
        <dbReference type="Proteomes" id="UP001604277"/>
    </source>
</evidence>
<evidence type="ECO:0000313" key="8">
    <source>
        <dbReference type="EMBL" id="KAL2545584.1"/>
    </source>
</evidence>
<evidence type="ECO:0000256" key="6">
    <source>
        <dbReference type="SAM" id="Phobius"/>
    </source>
</evidence>
<dbReference type="PANTHER" id="PTHR30509">
    <property type="entry name" value="P-HYDROXYBENZOIC ACID EFFLUX PUMP SUBUNIT-RELATED"/>
    <property type="match status" value="1"/>
</dbReference>
<keyword evidence="3 6" id="KW-0812">Transmembrane</keyword>
<evidence type="ECO:0000256" key="3">
    <source>
        <dbReference type="ARBA" id="ARBA00022692"/>
    </source>
</evidence>
<feature type="transmembrane region" description="Helical" evidence="6">
    <location>
        <begin position="12"/>
        <end position="38"/>
    </location>
</feature>
<sequence>MTSGNESSRSQAVWRTCLAAAFKTALACTIVGCITLYGPEAIRREIAFPAFSYVTVILIVTGATFGDTLRGCWFDLYASFQGVFPAILSLSLIEPSRLSTSTTAAMVAVSAFVVVLPENTHLISKRIALGQIVIVYVLGFINGMHTEPIMHPVRVAASTALGVVACVLALLFPYPSLACHEVTENCKLFAENATERLKLFAKAFLAEDSTSRQALISQEKSLSLSGTKLLQSINSKKESMQWERFPVMFFKSYCRNPTERLQDLERILRGMEISLTNCSQIPVRLANLELENNIRSSLEEHISNEIKSMPLVMTLIPQSQTENDLKFLQKLHTIIPVTDNDFPFLFFLFCLKLLHSKLAATSPNGSAKKGSNDLEKQKKWYFGKIWSSIPIRINKRRLMPAFKSSLSLGLAVLLGLIYSKDNGYWAGLPVAISLASSREATFKLANAKAQGTVLGTVYGVICCFIFGKYVKIRFLSLLPWFIFSKFLCKSKMYGQAGGISAVIGAVLILGRENFGPPSEFAIARIVETFIGLSCSIMVDILLQPTRAATMAKIQLSTTLGTLHESVGTISLSTLTISNLEEGQKKLKFQVNELGKIIEEAGVEPNFWFLPFRSVCYGKLLESLSKMADFLLFRAQAFKLLEQESRRIDSKVWKETVSKLDGDLKLFKETVGSAIKCLEEISLIKSLAALDKEFERRKGSLDLELGKRIPIDPFVVQFSASKMEKNVNSFLHHSDELLSHIGDGNNEEELKNQVILSLSALAFCMNSIVRETREIEKVIKEVVQWENPSSQNNNNKIRSNRNSSKICGSEDFCA</sequence>
<dbReference type="InterPro" id="IPR049453">
    <property type="entry name" value="Memb_transporter_dom"/>
</dbReference>
<accession>A0ABD1W7F7</accession>
<evidence type="ECO:0000256" key="1">
    <source>
        <dbReference type="ARBA" id="ARBA00004651"/>
    </source>
</evidence>
<dbReference type="PANTHER" id="PTHR30509:SF9">
    <property type="entry name" value="MULTIDRUG RESISTANCE PROTEIN MDTO"/>
    <property type="match status" value="1"/>
</dbReference>
<proteinExistence type="predicted"/>
<dbReference type="Pfam" id="PF13515">
    <property type="entry name" value="FUSC_2"/>
    <property type="match status" value="1"/>
</dbReference>
<organism evidence="8 9">
    <name type="scientific">Forsythia ovata</name>
    <dbReference type="NCBI Taxonomy" id="205694"/>
    <lineage>
        <taxon>Eukaryota</taxon>
        <taxon>Viridiplantae</taxon>
        <taxon>Streptophyta</taxon>
        <taxon>Embryophyta</taxon>
        <taxon>Tracheophyta</taxon>
        <taxon>Spermatophyta</taxon>
        <taxon>Magnoliopsida</taxon>
        <taxon>eudicotyledons</taxon>
        <taxon>Gunneridae</taxon>
        <taxon>Pentapetalae</taxon>
        <taxon>asterids</taxon>
        <taxon>lamiids</taxon>
        <taxon>Lamiales</taxon>
        <taxon>Oleaceae</taxon>
        <taxon>Forsythieae</taxon>
        <taxon>Forsythia</taxon>
    </lineage>
</organism>
<reference evidence="9" key="1">
    <citation type="submission" date="2024-07" db="EMBL/GenBank/DDBJ databases">
        <title>Two chromosome-level genome assemblies of Korean endemic species Abeliophyllum distichum and Forsythia ovata (Oleaceae).</title>
        <authorList>
            <person name="Jang H."/>
        </authorList>
    </citation>
    <scope>NUCLEOTIDE SEQUENCE [LARGE SCALE GENOMIC DNA]</scope>
</reference>
<protein>
    <recommendedName>
        <fullName evidence="7">Integral membrane bound transporter domain-containing protein</fullName>
    </recommendedName>
</protein>
<dbReference type="AlphaFoldDB" id="A0ABD1W7F7"/>
<dbReference type="EMBL" id="JBFOLJ010000004">
    <property type="protein sequence ID" value="KAL2545584.1"/>
    <property type="molecule type" value="Genomic_DNA"/>
</dbReference>
<dbReference type="GO" id="GO:0005886">
    <property type="term" value="C:plasma membrane"/>
    <property type="evidence" value="ECO:0007669"/>
    <property type="project" value="UniProtKB-SubCell"/>
</dbReference>
<keyword evidence="5 6" id="KW-0472">Membrane</keyword>